<dbReference type="AlphaFoldDB" id="A0A9P4V2X3"/>
<sequence length="52" mass="5346">MSERKCEGFFLGLGLGGLLDGGLVGGHGWMGLGMGMGDAGERACRYVLLDNA</sequence>
<gene>
    <name evidence="1" type="ORF">EJ04DRAFT_512288</name>
</gene>
<protein>
    <submittedName>
        <fullName evidence="1">Uncharacterized protein</fullName>
    </submittedName>
</protein>
<evidence type="ECO:0000313" key="2">
    <source>
        <dbReference type="Proteomes" id="UP000799444"/>
    </source>
</evidence>
<accession>A0A9P4V2X3</accession>
<evidence type="ECO:0000313" key="1">
    <source>
        <dbReference type="EMBL" id="KAF2734716.1"/>
    </source>
</evidence>
<dbReference type="EMBL" id="ML996144">
    <property type="protein sequence ID" value="KAF2734716.1"/>
    <property type="molecule type" value="Genomic_DNA"/>
</dbReference>
<comment type="caution">
    <text evidence="1">The sequence shown here is derived from an EMBL/GenBank/DDBJ whole genome shotgun (WGS) entry which is preliminary data.</text>
</comment>
<organism evidence="1 2">
    <name type="scientific">Polyplosphaeria fusca</name>
    <dbReference type="NCBI Taxonomy" id="682080"/>
    <lineage>
        <taxon>Eukaryota</taxon>
        <taxon>Fungi</taxon>
        <taxon>Dikarya</taxon>
        <taxon>Ascomycota</taxon>
        <taxon>Pezizomycotina</taxon>
        <taxon>Dothideomycetes</taxon>
        <taxon>Pleosporomycetidae</taxon>
        <taxon>Pleosporales</taxon>
        <taxon>Tetraplosphaeriaceae</taxon>
        <taxon>Polyplosphaeria</taxon>
    </lineage>
</organism>
<name>A0A9P4V2X3_9PLEO</name>
<keyword evidence="2" id="KW-1185">Reference proteome</keyword>
<proteinExistence type="predicted"/>
<dbReference type="Proteomes" id="UP000799444">
    <property type="component" value="Unassembled WGS sequence"/>
</dbReference>
<reference evidence="1" key="1">
    <citation type="journal article" date="2020" name="Stud. Mycol.">
        <title>101 Dothideomycetes genomes: a test case for predicting lifestyles and emergence of pathogens.</title>
        <authorList>
            <person name="Haridas S."/>
            <person name="Albert R."/>
            <person name="Binder M."/>
            <person name="Bloem J."/>
            <person name="Labutti K."/>
            <person name="Salamov A."/>
            <person name="Andreopoulos B."/>
            <person name="Baker S."/>
            <person name="Barry K."/>
            <person name="Bills G."/>
            <person name="Bluhm B."/>
            <person name="Cannon C."/>
            <person name="Castanera R."/>
            <person name="Culley D."/>
            <person name="Daum C."/>
            <person name="Ezra D."/>
            <person name="Gonzalez J."/>
            <person name="Henrissat B."/>
            <person name="Kuo A."/>
            <person name="Liang C."/>
            <person name="Lipzen A."/>
            <person name="Lutzoni F."/>
            <person name="Magnuson J."/>
            <person name="Mondo S."/>
            <person name="Nolan M."/>
            <person name="Ohm R."/>
            <person name="Pangilinan J."/>
            <person name="Park H.-J."/>
            <person name="Ramirez L."/>
            <person name="Alfaro M."/>
            <person name="Sun H."/>
            <person name="Tritt A."/>
            <person name="Yoshinaga Y."/>
            <person name="Zwiers L.-H."/>
            <person name="Turgeon B."/>
            <person name="Goodwin S."/>
            <person name="Spatafora J."/>
            <person name="Crous P."/>
            <person name="Grigoriev I."/>
        </authorList>
    </citation>
    <scope>NUCLEOTIDE SEQUENCE</scope>
    <source>
        <strain evidence="1">CBS 125425</strain>
    </source>
</reference>